<gene>
    <name evidence="3" type="ORF">SAMN03097708_02218</name>
</gene>
<dbReference type="NCBIfam" id="NF001266">
    <property type="entry name" value="PRK00228.1-1"/>
    <property type="match status" value="1"/>
</dbReference>
<proteinExistence type="inferred from homology"/>
<protein>
    <recommendedName>
        <fullName evidence="2">UPF0301 protein SAMN03097708_02218</fullName>
    </recommendedName>
</protein>
<evidence type="ECO:0000313" key="3">
    <source>
        <dbReference type="EMBL" id="SCZ61871.1"/>
    </source>
</evidence>
<dbReference type="Proteomes" id="UP000199648">
    <property type="component" value="Unassembled WGS sequence"/>
</dbReference>
<dbReference type="InterPro" id="IPR003774">
    <property type="entry name" value="AlgH-like"/>
</dbReference>
<keyword evidence="4" id="KW-1185">Reference proteome</keyword>
<sequence>MVMSETSCLTNHFLIAMPALADPNFSHTVTYICEHNQKGAMGIVINRPSGLTLGEVLEHMDIEASPRVDLQMPVFEGGPVEPEHGFVVHAPVGAWDSSLKVTDEIAVTTSRDVLSAIAHGEGPKRHLFALGYAGWGAGQLEEEIANNAWLSGPADPPTLFETAPEQRWAAAAALLGVDVNLLSSQIGHA</sequence>
<evidence type="ECO:0000256" key="2">
    <source>
        <dbReference type="HAMAP-Rule" id="MF_00758"/>
    </source>
</evidence>
<dbReference type="PANTHER" id="PTHR30327">
    <property type="entry name" value="UNCHARACTERIZED PROTEIN YQGE"/>
    <property type="match status" value="1"/>
</dbReference>
<dbReference type="SUPFAM" id="SSF143456">
    <property type="entry name" value="VC0467-like"/>
    <property type="match status" value="1"/>
</dbReference>
<evidence type="ECO:0000313" key="4">
    <source>
        <dbReference type="Proteomes" id="UP000199648"/>
    </source>
</evidence>
<name>A0A1G5QKL4_9GAMM</name>
<dbReference type="PANTHER" id="PTHR30327:SF1">
    <property type="entry name" value="UPF0301 PROTEIN YQGE"/>
    <property type="match status" value="1"/>
</dbReference>
<dbReference type="Pfam" id="PF02622">
    <property type="entry name" value="DUF179"/>
    <property type="match status" value="1"/>
</dbReference>
<reference evidence="3 4" key="1">
    <citation type="submission" date="2016-10" db="EMBL/GenBank/DDBJ databases">
        <authorList>
            <person name="de Groot N.N."/>
        </authorList>
    </citation>
    <scope>NUCLEOTIDE SEQUENCE [LARGE SCALE GENOMIC DNA]</scope>
    <source>
        <strain evidence="3 4">HLD2</strain>
    </source>
</reference>
<dbReference type="HAMAP" id="MF_00758">
    <property type="entry name" value="UPF0301"/>
    <property type="match status" value="1"/>
</dbReference>
<accession>A0A1G5QKL4</accession>
<dbReference type="STRING" id="415747.SAMN03097708_02218"/>
<dbReference type="Gene3D" id="3.40.1740.10">
    <property type="entry name" value="VC0467-like"/>
    <property type="match status" value="1"/>
</dbReference>
<dbReference type="AlphaFoldDB" id="A0A1G5QKL4"/>
<evidence type="ECO:0000256" key="1">
    <source>
        <dbReference type="ARBA" id="ARBA00009600"/>
    </source>
</evidence>
<dbReference type="GO" id="GO:0005829">
    <property type="term" value="C:cytosol"/>
    <property type="evidence" value="ECO:0007669"/>
    <property type="project" value="TreeGrafter"/>
</dbReference>
<comment type="similarity">
    <text evidence="1 2">Belongs to the UPF0301 (AlgH) family.</text>
</comment>
<organism evidence="3 4">
    <name type="scientific">Thiohalomonas denitrificans</name>
    <dbReference type="NCBI Taxonomy" id="415747"/>
    <lineage>
        <taxon>Bacteria</taxon>
        <taxon>Pseudomonadati</taxon>
        <taxon>Pseudomonadota</taxon>
        <taxon>Gammaproteobacteria</taxon>
        <taxon>Thiohalomonadales</taxon>
        <taxon>Thiohalomonadaceae</taxon>
        <taxon>Thiohalomonas</taxon>
    </lineage>
</organism>
<dbReference type="EMBL" id="FMWD01000006">
    <property type="protein sequence ID" value="SCZ61871.1"/>
    <property type="molecule type" value="Genomic_DNA"/>
</dbReference>